<dbReference type="PRINTS" id="PR00344">
    <property type="entry name" value="BCTRLSENSOR"/>
</dbReference>
<keyword evidence="10" id="KW-1185">Reference proteome</keyword>
<keyword evidence="7" id="KW-0472">Membrane</keyword>
<keyword evidence="3" id="KW-0597">Phosphoprotein</keyword>
<evidence type="ECO:0000256" key="4">
    <source>
        <dbReference type="ARBA" id="ARBA00022679"/>
    </source>
</evidence>
<comment type="catalytic activity">
    <reaction evidence="1">
        <text>ATP + protein L-histidine = ADP + protein N-phospho-L-histidine.</text>
        <dbReference type="EC" id="2.7.13.3"/>
    </reaction>
</comment>
<evidence type="ECO:0000256" key="6">
    <source>
        <dbReference type="ARBA" id="ARBA00023012"/>
    </source>
</evidence>
<dbReference type="SUPFAM" id="SSF47384">
    <property type="entry name" value="Homodimeric domain of signal transducing histidine kinase"/>
    <property type="match status" value="1"/>
</dbReference>
<dbReference type="Gene3D" id="3.30.565.10">
    <property type="entry name" value="Histidine kinase-like ATPase, C-terminal domain"/>
    <property type="match status" value="1"/>
</dbReference>
<dbReference type="PANTHER" id="PTHR43711">
    <property type="entry name" value="TWO-COMPONENT HISTIDINE KINASE"/>
    <property type="match status" value="1"/>
</dbReference>
<evidence type="ECO:0000313" key="9">
    <source>
        <dbReference type="EMBL" id="RMZ60454.1"/>
    </source>
</evidence>
<evidence type="ECO:0000259" key="8">
    <source>
        <dbReference type="PROSITE" id="PS50109"/>
    </source>
</evidence>
<evidence type="ECO:0000256" key="1">
    <source>
        <dbReference type="ARBA" id="ARBA00000085"/>
    </source>
</evidence>
<organism evidence="9 10">
    <name type="scientific">Chryseobacterium nematophagum</name>
    <dbReference type="NCBI Taxonomy" id="2305228"/>
    <lineage>
        <taxon>Bacteria</taxon>
        <taxon>Pseudomonadati</taxon>
        <taxon>Bacteroidota</taxon>
        <taxon>Flavobacteriia</taxon>
        <taxon>Flavobacteriales</taxon>
        <taxon>Weeksellaceae</taxon>
        <taxon>Chryseobacterium group</taxon>
        <taxon>Chryseobacterium</taxon>
    </lineage>
</organism>
<dbReference type="InterPro" id="IPR036097">
    <property type="entry name" value="HisK_dim/P_sf"/>
</dbReference>
<dbReference type="InterPro" id="IPR003594">
    <property type="entry name" value="HATPase_dom"/>
</dbReference>
<protein>
    <recommendedName>
        <fullName evidence="2">histidine kinase</fullName>
        <ecNumber evidence="2">2.7.13.3</ecNumber>
    </recommendedName>
</protein>
<keyword evidence="7" id="KW-1133">Transmembrane helix</keyword>
<dbReference type="SMART" id="SM00388">
    <property type="entry name" value="HisKA"/>
    <property type="match status" value="1"/>
</dbReference>
<evidence type="ECO:0000256" key="7">
    <source>
        <dbReference type="SAM" id="Phobius"/>
    </source>
</evidence>
<accession>A0A3M7LEF7</accession>
<gene>
    <name evidence="9" type="ORF">D1632_04495</name>
</gene>
<dbReference type="SMART" id="SM00387">
    <property type="entry name" value="HATPase_c"/>
    <property type="match status" value="1"/>
</dbReference>
<dbReference type="SUPFAM" id="SSF55874">
    <property type="entry name" value="ATPase domain of HSP90 chaperone/DNA topoisomerase II/histidine kinase"/>
    <property type="match status" value="1"/>
</dbReference>
<dbReference type="Gene3D" id="1.10.287.130">
    <property type="match status" value="1"/>
</dbReference>
<feature type="transmembrane region" description="Helical" evidence="7">
    <location>
        <begin position="7"/>
        <end position="28"/>
    </location>
</feature>
<sequence>MILKSKYLVLLFATIFFLLLGIQVYFMYKTYQVKEREIYRTVHQGLTNYTDKLEEVTGVKKDDMDDLLQKLFISYHNKEISKKDFLDYFEKNRKNTQTSLSNYVDSRFKKEGYKIAAKIEYYSIIFIPDSTRLIDKPIVLYETKNKVENPGISSSGKWITSSSVTSLENSTIKKDNSFLIKSKTDFEILNIKSIIFKELILLFTCCIILLISVLILYIITVKNLMKHQKQIEFLHSIVDTISHEFKTPIATLKVASKALKKDFNPDTLLLIDRQIIRLEKLMHQLHEDEIEGNIDEIDSEDWDFFIQDLAFTYPETQFNLENKIAQQLPFDKNLIETIIKNLCENSVKYGASTIKIIVENTQHHLSIEISDNGQGIDKKEWKNIFEKFYRIQSNNIHNTKGLGLGLYFVKKIIQSYKGIIEVDSIIKKGTTFKIHLPYES</sequence>
<dbReference type="InterPro" id="IPR036890">
    <property type="entry name" value="HATPase_C_sf"/>
</dbReference>
<keyword evidence="6" id="KW-0902">Two-component regulatory system</keyword>
<dbReference type="Pfam" id="PF02518">
    <property type="entry name" value="HATPase_c"/>
    <property type="match status" value="1"/>
</dbReference>
<keyword evidence="5 9" id="KW-0418">Kinase</keyword>
<comment type="caution">
    <text evidence="9">The sequence shown here is derived from an EMBL/GenBank/DDBJ whole genome shotgun (WGS) entry which is preliminary data.</text>
</comment>
<dbReference type="AlphaFoldDB" id="A0A3M7LEF7"/>
<evidence type="ECO:0000256" key="5">
    <source>
        <dbReference type="ARBA" id="ARBA00022777"/>
    </source>
</evidence>
<keyword evidence="4" id="KW-0808">Transferase</keyword>
<dbReference type="InterPro" id="IPR003661">
    <property type="entry name" value="HisK_dim/P_dom"/>
</dbReference>
<dbReference type="Proteomes" id="UP000267524">
    <property type="component" value="Unassembled WGS sequence"/>
</dbReference>
<dbReference type="PROSITE" id="PS50109">
    <property type="entry name" value="HIS_KIN"/>
    <property type="match status" value="1"/>
</dbReference>
<dbReference type="PANTHER" id="PTHR43711:SF1">
    <property type="entry name" value="HISTIDINE KINASE 1"/>
    <property type="match status" value="1"/>
</dbReference>
<name>A0A3M7LEF7_9FLAO</name>
<dbReference type="CDD" id="cd00082">
    <property type="entry name" value="HisKA"/>
    <property type="match status" value="1"/>
</dbReference>
<dbReference type="InterPro" id="IPR005467">
    <property type="entry name" value="His_kinase_dom"/>
</dbReference>
<feature type="transmembrane region" description="Helical" evidence="7">
    <location>
        <begin position="199"/>
        <end position="219"/>
    </location>
</feature>
<evidence type="ECO:0000256" key="2">
    <source>
        <dbReference type="ARBA" id="ARBA00012438"/>
    </source>
</evidence>
<dbReference type="EMBL" id="QWIV01000006">
    <property type="protein sequence ID" value="RMZ60454.1"/>
    <property type="molecule type" value="Genomic_DNA"/>
</dbReference>
<dbReference type="InterPro" id="IPR050736">
    <property type="entry name" value="Sensor_HK_Regulatory"/>
</dbReference>
<dbReference type="EC" id="2.7.13.3" evidence="2"/>
<dbReference type="GO" id="GO:0000155">
    <property type="term" value="F:phosphorelay sensor kinase activity"/>
    <property type="evidence" value="ECO:0007669"/>
    <property type="project" value="InterPro"/>
</dbReference>
<dbReference type="CDD" id="cd00075">
    <property type="entry name" value="HATPase"/>
    <property type="match status" value="1"/>
</dbReference>
<dbReference type="InterPro" id="IPR004358">
    <property type="entry name" value="Sig_transdc_His_kin-like_C"/>
</dbReference>
<proteinExistence type="predicted"/>
<evidence type="ECO:0000313" key="10">
    <source>
        <dbReference type="Proteomes" id="UP000267524"/>
    </source>
</evidence>
<feature type="domain" description="Histidine kinase" evidence="8">
    <location>
        <begin position="240"/>
        <end position="440"/>
    </location>
</feature>
<keyword evidence="7" id="KW-0812">Transmembrane</keyword>
<evidence type="ECO:0000256" key="3">
    <source>
        <dbReference type="ARBA" id="ARBA00022553"/>
    </source>
</evidence>
<reference evidence="9 10" key="1">
    <citation type="submission" date="2018-08" db="EMBL/GenBank/DDBJ databases">
        <title>Chryseobacterium nematophagum: a novel matrix digesting pathogen of nematodes.</title>
        <authorList>
            <person name="Page A."/>
            <person name="Roberts M."/>
            <person name="Felix M.-A."/>
            <person name="Weir W."/>
        </authorList>
    </citation>
    <scope>NUCLEOTIDE SEQUENCE [LARGE SCALE GENOMIC DNA]</scope>
    <source>
        <strain evidence="9 10">JUb275</strain>
    </source>
</reference>